<dbReference type="Pfam" id="PF00019">
    <property type="entry name" value="TGF_beta"/>
    <property type="match status" value="1"/>
</dbReference>
<organism evidence="12 13">
    <name type="scientific">Liparis tanakae</name>
    <name type="common">Tanaka's snailfish</name>
    <dbReference type="NCBI Taxonomy" id="230148"/>
    <lineage>
        <taxon>Eukaryota</taxon>
        <taxon>Metazoa</taxon>
        <taxon>Chordata</taxon>
        <taxon>Craniata</taxon>
        <taxon>Vertebrata</taxon>
        <taxon>Euteleostomi</taxon>
        <taxon>Actinopterygii</taxon>
        <taxon>Neopterygii</taxon>
        <taxon>Teleostei</taxon>
        <taxon>Neoteleostei</taxon>
        <taxon>Acanthomorphata</taxon>
        <taxon>Eupercaria</taxon>
        <taxon>Perciformes</taxon>
        <taxon>Cottioidei</taxon>
        <taxon>Cottales</taxon>
        <taxon>Liparidae</taxon>
        <taxon>Liparis</taxon>
    </lineage>
</organism>
<evidence type="ECO:0000256" key="10">
    <source>
        <dbReference type="RuleBase" id="RU000354"/>
    </source>
</evidence>
<dbReference type="Gene3D" id="2.10.90.10">
    <property type="entry name" value="Cystine-knot cytokines"/>
    <property type="match status" value="1"/>
</dbReference>
<evidence type="ECO:0000259" key="11">
    <source>
        <dbReference type="PROSITE" id="PS51362"/>
    </source>
</evidence>
<feature type="domain" description="TGF-beta family profile" evidence="11">
    <location>
        <begin position="519"/>
        <end position="650"/>
    </location>
</feature>
<evidence type="ECO:0000256" key="3">
    <source>
        <dbReference type="ARBA" id="ARBA00022473"/>
    </source>
</evidence>
<proteinExistence type="inferred from homology"/>
<dbReference type="InterPro" id="IPR031314">
    <property type="entry name" value="DNK_dom"/>
</dbReference>
<comment type="similarity">
    <text evidence="2 10">Belongs to the TGF-beta family.</text>
</comment>
<dbReference type="AlphaFoldDB" id="A0A4Z2GG95"/>
<dbReference type="Gene3D" id="2.60.120.970">
    <property type="match status" value="1"/>
</dbReference>
<keyword evidence="9" id="KW-0325">Glycoprotein</keyword>
<dbReference type="Pfam" id="PF00688">
    <property type="entry name" value="TGFb_propeptide"/>
    <property type="match status" value="1"/>
</dbReference>
<reference evidence="12 13" key="1">
    <citation type="submission" date="2019-03" db="EMBL/GenBank/DDBJ databases">
        <title>First draft genome of Liparis tanakae, snailfish: a comprehensive survey of snailfish specific genes.</title>
        <authorList>
            <person name="Kim W."/>
            <person name="Song I."/>
            <person name="Jeong J.-H."/>
            <person name="Kim D."/>
            <person name="Kim S."/>
            <person name="Ryu S."/>
            <person name="Song J.Y."/>
            <person name="Lee S.K."/>
        </authorList>
    </citation>
    <scope>NUCLEOTIDE SEQUENCE [LARGE SCALE GENOMIC DNA]</scope>
    <source>
        <tissue evidence="12">Muscle</tissue>
    </source>
</reference>
<keyword evidence="3" id="KW-0217">Developmental protein</keyword>
<dbReference type="GO" id="GO:0007369">
    <property type="term" value="P:gastrulation"/>
    <property type="evidence" value="ECO:0007669"/>
    <property type="project" value="UniProtKB-ARBA"/>
</dbReference>
<evidence type="ECO:0000313" key="13">
    <source>
        <dbReference type="Proteomes" id="UP000314294"/>
    </source>
</evidence>
<dbReference type="GO" id="GO:0005615">
    <property type="term" value="C:extracellular space"/>
    <property type="evidence" value="ECO:0007669"/>
    <property type="project" value="TreeGrafter"/>
</dbReference>
<dbReference type="InterPro" id="IPR001839">
    <property type="entry name" value="TGF-b_C"/>
</dbReference>
<dbReference type="OrthoDB" id="5949851at2759"/>
<comment type="caution">
    <text evidence="12">The sequence shown here is derived from an EMBL/GenBank/DDBJ whole genome shotgun (WGS) entry which is preliminary data.</text>
</comment>
<evidence type="ECO:0000256" key="2">
    <source>
        <dbReference type="ARBA" id="ARBA00006656"/>
    </source>
</evidence>
<dbReference type="InterPro" id="IPR027417">
    <property type="entry name" value="P-loop_NTPase"/>
</dbReference>
<keyword evidence="13" id="KW-1185">Reference proteome</keyword>
<comment type="subcellular location">
    <subcellularLocation>
        <location evidence="1">Secreted</location>
    </subcellularLocation>
</comment>
<protein>
    <submittedName>
        <fullName evidence="12">Nodal</fullName>
    </submittedName>
</protein>
<name>A0A4Z2GG95_9TELE</name>
<dbReference type="InterPro" id="IPR029034">
    <property type="entry name" value="Cystine-knot_cytokine"/>
</dbReference>
<gene>
    <name evidence="12" type="primary">nodal_1</name>
    <name evidence="12" type="ORF">EYF80_037339</name>
</gene>
<evidence type="ECO:0000256" key="6">
    <source>
        <dbReference type="ARBA" id="ARBA00022729"/>
    </source>
</evidence>
<keyword evidence="7 10" id="KW-0339">Growth factor</keyword>
<dbReference type="Gene3D" id="3.40.50.300">
    <property type="entry name" value="P-loop containing nucleotide triphosphate hydrolases"/>
    <property type="match status" value="1"/>
</dbReference>
<dbReference type="GO" id="GO:0008083">
    <property type="term" value="F:growth factor activity"/>
    <property type="evidence" value="ECO:0007669"/>
    <property type="project" value="UniProtKB-KW"/>
</dbReference>
<dbReference type="SUPFAM" id="SSF57501">
    <property type="entry name" value="Cystine-knot cytokines"/>
    <property type="match status" value="1"/>
</dbReference>
<dbReference type="InterPro" id="IPR017948">
    <property type="entry name" value="TGFb_CS"/>
</dbReference>
<dbReference type="GO" id="GO:0009888">
    <property type="term" value="P:tissue development"/>
    <property type="evidence" value="ECO:0007669"/>
    <property type="project" value="UniProtKB-ARBA"/>
</dbReference>
<dbReference type="EMBL" id="SRLO01000547">
    <property type="protein sequence ID" value="TNN52439.1"/>
    <property type="molecule type" value="Genomic_DNA"/>
</dbReference>
<dbReference type="InterPro" id="IPR015615">
    <property type="entry name" value="TGF-beta-rel"/>
</dbReference>
<dbReference type="CDD" id="cd13759">
    <property type="entry name" value="TGF_beta_NODAL"/>
    <property type="match status" value="1"/>
</dbReference>
<dbReference type="SUPFAM" id="SSF52540">
    <property type="entry name" value="P-loop containing nucleoside triphosphate hydrolases"/>
    <property type="match status" value="1"/>
</dbReference>
<evidence type="ECO:0000256" key="7">
    <source>
        <dbReference type="ARBA" id="ARBA00023030"/>
    </source>
</evidence>
<dbReference type="PANTHER" id="PTHR11848">
    <property type="entry name" value="TGF-BETA FAMILY"/>
    <property type="match status" value="1"/>
</dbReference>
<evidence type="ECO:0000256" key="5">
    <source>
        <dbReference type="ARBA" id="ARBA00022685"/>
    </source>
</evidence>
<dbReference type="Proteomes" id="UP000314294">
    <property type="component" value="Unassembled WGS sequence"/>
</dbReference>
<dbReference type="GO" id="GO:0005125">
    <property type="term" value="F:cytokine activity"/>
    <property type="evidence" value="ECO:0007669"/>
    <property type="project" value="TreeGrafter"/>
</dbReference>
<keyword evidence="4" id="KW-0964">Secreted</keyword>
<dbReference type="PROSITE" id="PS00250">
    <property type="entry name" value="TGF_BETA_1"/>
    <property type="match status" value="1"/>
</dbReference>
<evidence type="ECO:0000256" key="4">
    <source>
        <dbReference type="ARBA" id="ARBA00022525"/>
    </source>
</evidence>
<keyword evidence="6" id="KW-0732">Signal</keyword>
<dbReference type="SMART" id="SM00204">
    <property type="entry name" value="TGFB"/>
    <property type="match status" value="1"/>
</dbReference>
<keyword evidence="8" id="KW-1015">Disulfide bond</keyword>
<sequence>MMSAVCRCGLLGRVSKLHATQVLRCGYNKPPPQRTDTAFTQTASIGTASMANTSSTRSVSGSRCLSSSTEKGATRVKRVSIEGNIAVGKSTFARLMQSACPDWEVVAEPVSKWQNIENGTLQGPDASPQATVSNLLQMMYQDPQRWSYTFQTFSCMSRLRTQLQPPPAHLLSSEGTPVQVYIFALNMFELGCINSTEWAVYQDWHALLVEQFGHQVELEGIIYLRAPPKKLKRIPVLQLDACVEFQSDPEVQEEMMRKEHGYLKDLQSTLAFRSLSFNQRSRYPQYMMQLYHSFRTDDSSPSFAVNAATMQGHNSSAHSSDSVLSLMARDCHQVGERWTVMFDMSSISTGELIQLAELRLRLPAFSASKRAAVDLYHSRKRRCDPDSTSCPDEQLFLGSFPTSASSTKEGWKVFNVTALLKYWLYQGGVSSQEASGEPEVDHGSGSGDGVEAADQSLFKSLGMRQIKTRHPTTNRVMMVIFSKHNLPREGHMAYSLIHTVENSKYVTTDRASSDGQSRRHKRNRVERMRMAAGAAPTAAAAVEPPLGPRCQKVDMWVDFEHIGWDEWIVHPKRYNAFRCEGECPSPLDESFYPTNHAYMQSLLQHHHPERASCPSCVPTRLSPLSMLYYENEDLALRHHEEMVVEECGCH</sequence>
<evidence type="ECO:0000256" key="9">
    <source>
        <dbReference type="ARBA" id="ARBA00023180"/>
    </source>
</evidence>
<dbReference type="PROSITE" id="PS51362">
    <property type="entry name" value="TGF_BETA_2"/>
    <property type="match status" value="1"/>
</dbReference>
<evidence type="ECO:0000313" key="12">
    <source>
        <dbReference type="EMBL" id="TNN52439.1"/>
    </source>
</evidence>
<dbReference type="FunFam" id="2.10.90.10:FF:000026">
    <property type="entry name" value="Nodal homolog 3-A"/>
    <property type="match status" value="1"/>
</dbReference>
<dbReference type="PANTHER" id="PTHR11848:SF159">
    <property type="entry name" value="NODAL HOMOLOG"/>
    <property type="match status" value="1"/>
</dbReference>
<evidence type="ECO:0000256" key="1">
    <source>
        <dbReference type="ARBA" id="ARBA00004613"/>
    </source>
</evidence>
<accession>A0A4Z2GG95</accession>
<dbReference type="InterPro" id="IPR001111">
    <property type="entry name" value="TGF-b_propeptide"/>
</dbReference>
<keyword evidence="5" id="KW-0165">Cleavage on pair of basic residues</keyword>
<evidence type="ECO:0000256" key="8">
    <source>
        <dbReference type="ARBA" id="ARBA00023157"/>
    </source>
</evidence>
<dbReference type="Pfam" id="PF01712">
    <property type="entry name" value="dNK"/>
    <property type="match status" value="1"/>
</dbReference>